<evidence type="ECO:0000256" key="13">
    <source>
        <dbReference type="SAM" id="Phobius"/>
    </source>
</evidence>
<dbReference type="EC" id="2.7.13.3" evidence="3"/>
<keyword evidence="8" id="KW-0418">Kinase</keyword>
<keyword evidence="10 13" id="KW-1133">Transmembrane helix</keyword>
<dbReference type="InterPro" id="IPR003661">
    <property type="entry name" value="HisK_dim/P_dom"/>
</dbReference>
<dbReference type="InterPro" id="IPR004358">
    <property type="entry name" value="Sig_transdc_His_kin-like_C"/>
</dbReference>
<dbReference type="CDD" id="cd00082">
    <property type="entry name" value="HisKA"/>
    <property type="match status" value="1"/>
</dbReference>
<dbReference type="SUPFAM" id="SSF47384">
    <property type="entry name" value="Homodimeric domain of signal transducing histidine kinase"/>
    <property type="match status" value="1"/>
</dbReference>
<keyword evidence="4" id="KW-0597">Phosphoprotein</keyword>
<dbReference type="InterPro" id="IPR050428">
    <property type="entry name" value="TCS_sensor_his_kinase"/>
</dbReference>
<keyword evidence="7" id="KW-0547">Nucleotide-binding</keyword>
<evidence type="ECO:0000256" key="9">
    <source>
        <dbReference type="ARBA" id="ARBA00022840"/>
    </source>
</evidence>
<dbReference type="PROSITE" id="PS50109">
    <property type="entry name" value="HIS_KIN"/>
    <property type="match status" value="1"/>
</dbReference>
<dbReference type="PANTHER" id="PTHR45436:SF4">
    <property type="entry name" value="SENSOR PROTEIN PHOQ"/>
    <property type="match status" value="1"/>
</dbReference>
<dbReference type="PRINTS" id="PR00344">
    <property type="entry name" value="BCTRLSENSOR"/>
</dbReference>
<comment type="catalytic activity">
    <reaction evidence="1">
        <text>ATP + protein L-histidine = ADP + protein N-phospho-L-histidine.</text>
        <dbReference type="EC" id="2.7.13.3"/>
    </reaction>
</comment>
<reference evidence="16" key="1">
    <citation type="submission" date="2018-06" db="EMBL/GenBank/DDBJ databases">
        <authorList>
            <person name="Zhirakovskaya E."/>
        </authorList>
    </citation>
    <scope>NUCLEOTIDE SEQUENCE</scope>
</reference>
<dbReference type="InterPro" id="IPR005467">
    <property type="entry name" value="His_kinase_dom"/>
</dbReference>
<keyword evidence="11" id="KW-0902">Two-component regulatory system</keyword>
<comment type="subcellular location">
    <subcellularLocation>
        <location evidence="2">Membrane</location>
    </subcellularLocation>
</comment>
<dbReference type="Gene3D" id="1.10.287.130">
    <property type="match status" value="1"/>
</dbReference>
<feature type="domain" description="Histidine kinase" evidence="14">
    <location>
        <begin position="250"/>
        <end position="453"/>
    </location>
</feature>
<keyword evidence="6 13" id="KW-0812">Transmembrane</keyword>
<dbReference type="InterPro" id="IPR003660">
    <property type="entry name" value="HAMP_dom"/>
</dbReference>
<dbReference type="InterPro" id="IPR036890">
    <property type="entry name" value="HATPase_C_sf"/>
</dbReference>
<evidence type="ECO:0000256" key="6">
    <source>
        <dbReference type="ARBA" id="ARBA00022692"/>
    </source>
</evidence>
<protein>
    <recommendedName>
        <fullName evidence="3">histidine kinase</fullName>
        <ecNumber evidence="3">2.7.13.3</ecNumber>
    </recommendedName>
</protein>
<dbReference type="EMBL" id="UOFA01000117">
    <property type="protein sequence ID" value="VAW44440.1"/>
    <property type="molecule type" value="Genomic_DNA"/>
</dbReference>
<keyword evidence="9" id="KW-0067">ATP-binding</keyword>
<dbReference type="SMART" id="SM00387">
    <property type="entry name" value="HATPase_c"/>
    <property type="match status" value="1"/>
</dbReference>
<keyword evidence="12 13" id="KW-0472">Membrane</keyword>
<accession>A0A3B0VVR0</accession>
<dbReference type="Gene3D" id="3.30.565.10">
    <property type="entry name" value="Histidine kinase-like ATPase, C-terminal domain"/>
    <property type="match status" value="1"/>
</dbReference>
<name>A0A3B0VVR0_9ZZZZ</name>
<evidence type="ECO:0000256" key="2">
    <source>
        <dbReference type="ARBA" id="ARBA00004370"/>
    </source>
</evidence>
<dbReference type="CDD" id="cd16954">
    <property type="entry name" value="HATPase_PhoQ-like"/>
    <property type="match status" value="1"/>
</dbReference>
<evidence type="ECO:0000259" key="15">
    <source>
        <dbReference type="PROSITE" id="PS50885"/>
    </source>
</evidence>
<evidence type="ECO:0000256" key="4">
    <source>
        <dbReference type="ARBA" id="ARBA00022553"/>
    </source>
</evidence>
<evidence type="ECO:0000259" key="14">
    <source>
        <dbReference type="PROSITE" id="PS50109"/>
    </source>
</evidence>
<dbReference type="AlphaFoldDB" id="A0A3B0VVR0"/>
<evidence type="ECO:0000256" key="3">
    <source>
        <dbReference type="ARBA" id="ARBA00012438"/>
    </source>
</evidence>
<evidence type="ECO:0000256" key="7">
    <source>
        <dbReference type="ARBA" id="ARBA00022741"/>
    </source>
</evidence>
<evidence type="ECO:0000256" key="12">
    <source>
        <dbReference type="ARBA" id="ARBA00023136"/>
    </source>
</evidence>
<evidence type="ECO:0000256" key="5">
    <source>
        <dbReference type="ARBA" id="ARBA00022679"/>
    </source>
</evidence>
<evidence type="ECO:0000313" key="16">
    <source>
        <dbReference type="EMBL" id="VAW44440.1"/>
    </source>
</evidence>
<dbReference type="InterPro" id="IPR003594">
    <property type="entry name" value="HATPase_dom"/>
</dbReference>
<evidence type="ECO:0000256" key="1">
    <source>
        <dbReference type="ARBA" id="ARBA00000085"/>
    </source>
</evidence>
<sequence length="453" mass="50808">MASVAQRVSLTKRVLVTSSVALLFALAAIGLVMDQAFKEKTLHLVKERLESYVLAIISNTEVEGDTLVFPEYFPTPRMEQPGSGMYAQMIVGGQDDWESPSVLGQELPAFSAVEVNQRVFDAPIEFQGELLFRMSQGFTMEGENGSKELTLVVTEHAGNFYRELAEFEENLLTWLIAISSILVCVQWIIMYWATKPLKRLMADLLRLEKGDELIFSEDYPSELRGLTTSLNRLIENERNNLSRQRRTLGDLAHSLKTPLAVIHSELENSGVDKDLIQQQILNMNEIVAYQLKRAAVAGHRTFVTGVPVIDVLDKMIKTLKKIHPNRNIQVNTQIAPGAEFYGEKGDLMEVLGNLLENAFKWCDQNIDVLVKTLYMEGRKRTGLVIEISDDGPGIPIDKRVELLKRGVRGDEQVKGHGIGLSIVTDIVESYQGELEIKTHEKLQGVCFKVILPP</sequence>
<dbReference type="SUPFAM" id="SSF55874">
    <property type="entry name" value="ATPase domain of HSP90 chaperone/DNA topoisomerase II/histidine kinase"/>
    <property type="match status" value="1"/>
</dbReference>
<feature type="transmembrane region" description="Helical" evidence="13">
    <location>
        <begin position="171"/>
        <end position="193"/>
    </location>
</feature>
<feature type="domain" description="HAMP" evidence="15">
    <location>
        <begin position="191"/>
        <end position="242"/>
    </location>
</feature>
<dbReference type="GO" id="GO:0005886">
    <property type="term" value="C:plasma membrane"/>
    <property type="evidence" value="ECO:0007669"/>
    <property type="project" value="TreeGrafter"/>
</dbReference>
<dbReference type="Pfam" id="PF02518">
    <property type="entry name" value="HATPase_c"/>
    <property type="match status" value="1"/>
</dbReference>
<gene>
    <name evidence="16" type="ORF">MNBD_GAMMA02-427</name>
</gene>
<dbReference type="GO" id="GO:0000155">
    <property type="term" value="F:phosphorelay sensor kinase activity"/>
    <property type="evidence" value="ECO:0007669"/>
    <property type="project" value="InterPro"/>
</dbReference>
<dbReference type="InterPro" id="IPR058619">
    <property type="entry name" value="PhoQ/CarS-like_HATPase"/>
</dbReference>
<evidence type="ECO:0000256" key="11">
    <source>
        <dbReference type="ARBA" id="ARBA00023012"/>
    </source>
</evidence>
<dbReference type="GO" id="GO:0005524">
    <property type="term" value="F:ATP binding"/>
    <property type="evidence" value="ECO:0007669"/>
    <property type="project" value="UniProtKB-KW"/>
</dbReference>
<proteinExistence type="predicted"/>
<keyword evidence="5" id="KW-0808">Transferase</keyword>
<evidence type="ECO:0000256" key="10">
    <source>
        <dbReference type="ARBA" id="ARBA00022989"/>
    </source>
</evidence>
<dbReference type="InterPro" id="IPR036097">
    <property type="entry name" value="HisK_dim/P_sf"/>
</dbReference>
<evidence type="ECO:0000256" key="8">
    <source>
        <dbReference type="ARBA" id="ARBA00022777"/>
    </source>
</evidence>
<dbReference type="PROSITE" id="PS50885">
    <property type="entry name" value="HAMP"/>
    <property type="match status" value="1"/>
</dbReference>
<organism evidence="16">
    <name type="scientific">hydrothermal vent metagenome</name>
    <dbReference type="NCBI Taxonomy" id="652676"/>
    <lineage>
        <taxon>unclassified sequences</taxon>
        <taxon>metagenomes</taxon>
        <taxon>ecological metagenomes</taxon>
    </lineage>
</organism>
<dbReference type="PANTHER" id="PTHR45436">
    <property type="entry name" value="SENSOR HISTIDINE KINASE YKOH"/>
    <property type="match status" value="1"/>
</dbReference>